<organism evidence="2 3">
    <name type="scientific">Enterococcus durans</name>
    <dbReference type="NCBI Taxonomy" id="53345"/>
    <lineage>
        <taxon>Bacteria</taxon>
        <taxon>Bacillati</taxon>
        <taxon>Bacillota</taxon>
        <taxon>Bacilli</taxon>
        <taxon>Lactobacillales</taxon>
        <taxon>Enterococcaceae</taxon>
        <taxon>Enterococcus</taxon>
    </lineage>
</organism>
<feature type="domain" description="Saccharopine dehydrogenase NADP binding" evidence="1">
    <location>
        <begin position="4"/>
        <end position="98"/>
    </location>
</feature>
<dbReference type="RefSeq" id="WP_002293560.1">
    <property type="nucleotide sequence ID" value="NZ_CAKMBM010000054.1"/>
</dbReference>
<accession>A0A367CAX5</accession>
<evidence type="ECO:0000313" key="2">
    <source>
        <dbReference type="EMBL" id="RCA09777.1"/>
    </source>
</evidence>
<proteinExistence type="predicted"/>
<evidence type="ECO:0000259" key="1">
    <source>
        <dbReference type="Pfam" id="PF03435"/>
    </source>
</evidence>
<dbReference type="InterPro" id="IPR005097">
    <property type="entry name" value="Sacchrp_dh_NADP-bd"/>
</dbReference>
<protein>
    <recommendedName>
        <fullName evidence="1">Saccharopine dehydrogenase NADP binding domain-containing protein</fullName>
    </recommendedName>
</protein>
<name>A0A367CAX5_9ENTE</name>
<evidence type="ECO:0000313" key="3">
    <source>
        <dbReference type="Proteomes" id="UP000252797"/>
    </source>
</evidence>
<dbReference type="InterPro" id="IPR036291">
    <property type="entry name" value="NAD(P)-bd_dom_sf"/>
</dbReference>
<reference evidence="2 3" key="1">
    <citation type="submission" date="2015-06" db="EMBL/GenBank/DDBJ databases">
        <title>The Genome Sequence of Enterococcus durans 4EA1.</title>
        <authorList>
            <consortium name="The Broad Institute Genomics Platform"/>
            <consortium name="The Broad Institute Genome Sequencing Center for Infectious Disease"/>
            <person name="Earl A.M."/>
            <person name="Van Tyne D."/>
            <person name="Lebreton F."/>
            <person name="Saavedra J.T."/>
            <person name="Gilmore M.S."/>
            <person name="Manson Mcguire A."/>
            <person name="Clock S."/>
            <person name="Crupain M."/>
            <person name="Rangan U."/>
            <person name="Young S."/>
            <person name="Abouelleil A."/>
            <person name="Cao P."/>
            <person name="Chapman S.B."/>
            <person name="Griggs A."/>
            <person name="Priest M."/>
            <person name="Shea T."/>
            <person name="Wortman J."/>
            <person name="Nusbaum C."/>
            <person name="Birren B."/>
        </authorList>
    </citation>
    <scope>NUCLEOTIDE SEQUENCE [LARGE SCALE GENOMIC DNA]</scope>
    <source>
        <strain evidence="2 3">4EA1</strain>
    </source>
</reference>
<dbReference type="AlphaFoldDB" id="A0A367CAX5"/>
<dbReference type="EMBL" id="LEPB01000006">
    <property type="protein sequence ID" value="RCA09777.1"/>
    <property type="molecule type" value="Genomic_DNA"/>
</dbReference>
<gene>
    <name evidence="2" type="ORF">EA71_02630</name>
</gene>
<sequence length="341" mass="38241">MKTIAVVGGHGQVGKGNVRELTNHGYFVVLMGRNLKKMEVFAQEFLPILEQSEVDLNKFVIPEKLADLDMVIVCLDQTDTQFVEQCQKLGIDYLDISANSDFLKKVNLLPIPEKSKRVIGLGLAPGVTNLAAAAYTKKEPSAQMIVIDVLLGIGDRHGEAAVRWTFEQLNRTYIHPKWAQPIENFVYSRKTDFGPPFGKRRSANFGFADQHLLFSADPSRNYVTFLGLDQNWLTALLRTIKKVGLARLFKNPRVIKSPVWFMKRGLVGDRSFVVKVSNGQVKDPEKIVLFGEEEAKMTAEIAVFVANKILIETLPNGHYHLTELTTMSEILSQLPRLSATE</sequence>
<dbReference type="Proteomes" id="UP000252797">
    <property type="component" value="Unassembled WGS sequence"/>
</dbReference>
<dbReference type="Pfam" id="PF03435">
    <property type="entry name" value="Sacchrp_dh_NADP"/>
    <property type="match status" value="1"/>
</dbReference>
<comment type="caution">
    <text evidence="2">The sequence shown here is derived from an EMBL/GenBank/DDBJ whole genome shotgun (WGS) entry which is preliminary data.</text>
</comment>
<dbReference type="SUPFAM" id="SSF51735">
    <property type="entry name" value="NAD(P)-binding Rossmann-fold domains"/>
    <property type="match status" value="1"/>
</dbReference>
<dbReference type="PANTHER" id="PTHR43781:SF1">
    <property type="entry name" value="SACCHAROPINE DEHYDROGENASE"/>
    <property type="match status" value="1"/>
</dbReference>
<dbReference type="Gene3D" id="3.40.50.720">
    <property type="entry name" value="NAD(P)-binding Rossmann-like Domain"/>
    <property type="match status" value="1"/>
</dbReference>
<dbReference type="PANTHER" id="PTHR43781">
    <property type="entry name" value="SACCHAROPINE DEHYDROGENASE"/>
    <property type="match status" value="1"/>
</dbReference>